<dbReference type="SUPFAM" id="SSF47781">
    <property type="entry name" value="RuvA domain 2-like"/>
    <property type="match status" value="1"/>
</dbReference>
<name>A0A1H0LAP5_9SPHI</name>
<keyword evidence="3" id="KW-0378">Hydrolase</keyword>
<protein>
    <submittedName>
        <fullName evidence="8">DNA repair protein RadC</fullName>
    </submittedName>
</protein>
<dbReference type="InterPro" id="IPR010994">
    <property type="entry name" value="RuvA_2-like"/>
</dbReference>
<dbReference type="InterPro" id="IPR025657">
    <property type="entry name" value="RadC_JAB"/>
</dbReference>
<dbReference type="GO" id="GO:0008237">
    <property type="term" value="F:metallopeptidase activity"/>
    <property type="evidence" value="ECO:0007669"/>
    <property type="project" value="UniProtKB-KW"/>
</dbReference>
<gene>
    <name evidence="8" type="ORF">SAMN05421820_11796</name>
</gene>
<dbReference type="InterPro" id="IPR001405">
    <property type="entry name" value="UPF0758"/>
</dbReference>
<proteinExistence type="inferred from homology"/>
<evidence type="ECO:0000313" key="9">
    <source>
        <dbReference type="Proteomes" id="UP000183200"/>
    </source>
</evidence>
<sequence>MCLIADPVFLFMAKYKPKIGIKQWAEADRPREKLMQYGRRHLTDAELIAVLIGSGNLEETSVDLSKRILSAYKNDLDKLGRATVKELSNFRGIGVAKAIAIVAGLELGRRRKEEITELKFVQIKDAKDSYEQFYPVLTDLPHEEFWVLLLNRANHVISKHQISKGGLSGTVADPKVIFKIAMDHDAAYLILAHNHPSGNLKPSQEDLILTRKLITAGKLLDLNVLDHLIITNNSYLSFNDEGLI</sequence>
<dbReference type="InterPro" id="IPR020891">
    <property type="entry name" value="UPF0758_CS"/>
</dbReference>
<dbReference type="NCBIfam" id="TIGR00608">
    <property type="entry name" value="radc"/>
    <property type="match status" value="1"/>
</dbReference>
<evidence type="ECO:0000256" key="1">
    <source>
        <dbReference type="ARBA" id="ARBA00022670"/>
    </source>
</evidence>
<reference evidence="9" key="1">
    <citation type="submission" date="2016-10" db="EMBL/GenBank/DDBJ databases">
        <authorList>
            <person name="Varghese N."/>
            <person name="Submissions S."/>
        </authorList>
    </citation>
    <scope>NUCLEOTIDE SEQUENCE [LARGE SCALE GENOMIC DNA]</scope>
    <source>
        <strain evidence="9">DSM 19110</strain>
    </source>
</reference>
<dbReference type="GO" id="GO:0046872">
    <property type="term" value="F:metal ion binding"/>
    <property type="evidence" value="ECO:0007669"/>
    <property type="project" value="UniProtKB-KW"/>
</dbReference>
<dbReference type="SUPFAM" id="SSF102712">
    <property type="entry name" value="JAB1/MPN domain"/>
    <property type="match status" value="1"/>
</dbReference>
<evidence type="ECO:0000313" key="8">
    <source>
        <dbReference type="EMBL" id="SDO65136.1"/>
    </source>
</evidence>
<dbReference type="STRING" id="430522.BFS30_13610"/>
<dbReference type="Gene3D" id="3.40.140.10">
    <property type="entry name" value="Cytidine Deaminase, domain 2"/>
    <property type="match status" value="1"/>
</dbReference>
<dbReference type="AlphaFoldDB" id="A0A1H0LAP5"/>
<dbReference type="PANTHER" id="PTHR30471:SF3">
    <property type="entry name" value="UPF0758 PROTEIN YEES-RELATED"/>
    <property type="match status" value="1"/>
</dbReference>
<dbReference type="NCBIfam" id="NF000642">
    <property type="entry name" value="PRK00024.1"/>
    <property type="match status" value="1"/>
</dbReference>
<keyword evidence="2" id="KW-0479">Metal-binding</keyword>
<dbReference type="PROSITE" id="PS01302">
    <property type="entry name" value="UPF0758"/>
    <property type="match status" value="1"/>
</dbReference>
<keyword evidence="1" id="KW-0645">Protease</keyword>
<dbReference type="InterPro" id="IPR046778">
    <property type="entry name" value="UPF0758_N"/>
</dbReference>
<dbReference type="GO" id="GO:0006508">
    <property type="term" value="P:proteolysis"/>
    <property type="evidence" value="ECO:0007669"/>
    <property type="project" value="UniProtKB-KW"/>
</dbReference>
<dbReference type="Pfam" id="PF04002">
    <property type="entry name" value="RadC"/>
    <property type="match status" value="1"/>
</dbReference>
<keyword evidence="4" id="KW-0862">Zinc</keyword>
<dbReference type="PANTHER" id="PTHR30471">
    <property type="entry name" value="DNA REPAIR PROTEIN RADC"/>
    <property type="match status" value="1"/>
</dbReference>
<keyword evidence="9" id="KW-1185">Reference proteome</keyword>
<comment type="similarity">
    <text evidence="6">Belongs to the UPF0758 family.</text>
</comment>
<evidence type="ECO:0000256" key="6">
    <source>
        <dbReference type="RuleBase" id="RU003797"/>
    </source>
</evidence>
<dbReference type="CDD" id="cd08071">
    <property type="entry name" value="MPN_DUF2466"/>
    <property type="match status" value="1"/>
</dbReference>
<dbReference type="EMBL" id="FNGY01000017">
    <property type="protein sequence ID" value="SDO65136.1"/>
    <property type="molecule type" value="Genomic_DNA"/>
</dbReference>
<feature type="domain" description="MPN" evidence="7">
    <location>
        <begin position="122"/>
        <end position="244"/>
    </location>
</feature>
<dbReference type="Proteomes" id="UP000183200">
    <property type="component" value="Unassembled WGS sequence"/>
</dbReference>
<evidence type="ECO:0000256" key="2">
    <source>
        <dbReference type="ARBA" id="ARBA00022723"/>
    </source>
</evidence>
<dbReference type="PROSITE" id="PS50249">
    <property type="entry name" value="MPN"/>
    <property type="match status" value="1"/>
</dbReference>
<dbReference type="Pfam" id="PF20582">
    <property type="entry name" value="UPF0758_N"/>
    <property type="match status" value="1"/>
</dbReference>
<evidence type="ECO:0000256" key="4">
    <source>
        <dbReference type="ARBA" id="ARBA00022833"/>
    </source>
</evidence>
<accession>A0A1H0LAP5</accession>
<evidence type="ECO:0000256" key="5">
    <source>
        <dbReference type="ARBA" id="ARBA00023049"/>
    </source>
</evidence>
<evidence type="ECO:0000259" key="7">
    <source>
        <dbReference type="PROSITE" id="PS50249"/>
    </source>
</evidence>
<keyword evidence="5" id="KW-0482">Metalloprotease</keyword>
<evidence type="ECO:0000256" key="3">
    <source>
        <dbReference type="ARBA" id="ARBA00022801"/>
    </source>
</evidence>
<organism evidence="8 9">
    <name type="scientific">Pedobacter steynii</name>
    <dbReference type="NCBI Taxonomy" id="430522"/>
    <lineage>
        <taxon>Bacteria</taxon>
        <taxon>Pseudomonadati</taxon>
        <taxon>Bacteroidota</taxon>
        <taxon>Sphingobacteriia</taxon>
        <taxon>Sphingobacteriales</taxon>
        <taxon>Sphingobacteriaceae</taxon>
        <taxon>Pedobacter</taxon>
    </lineage>
</organism>
<dbReference type="InterPro" id="IPR037518">
    <property type="entry name" value="MPN"/>
</dbReference>